<comment type="caution">
    <text evidence="1">The sequence shown here is derived from an EMBL/GenBank/DDBJ whole genome shotgun (WGS) entry which is preliminary data.</text>
</comment>
<accession>A0A6I2MJK2</accession>
<dbReference type="AlphaFoldDB" id="A0A6I2MJK2"/>
<evidence type="ECO:0000313" key="2">
    <source>
        <dbReference type="Proteomes" id="UP000443153"/>
    </source>
</evidence>
<gene>
    <name evidence="1" type="ORF">GJ691_06870</name>
</gene>
<dbReference type="Proteomes" id="UP000443153">
    <property type="component" value="Unassembled WGS sequence"/>
</dbReference>
<dbReference type="EMBL" id="WKJH01000004">
    <property type="protein sequence ID" value="MRX63888.1"/>
    <property type="molecule type" value="Genomic_DNA"/>
</dbReference>
<dbReference type="RefSeq" id="WP_154365180.1">
    <property type="nucleotide sequence ID" value="NZ_WKJH01000004.1"/>
</dbReference>
<sequence length="315" mass="36463">MKHWIKLELTVLLLAMCCGLFESCKDKKSERDADIAMIETSKNSVSNKPLSKEFKDYWYAGNAEITSYDLEQARYGELRNGKAVLIYVTEPFVADKQVKADSKDPNNIPVLKLNSTKKYLTGIYPYAIMSSSFYPVHDDQHALKVTFSAQEWCGQVFTQLNNREQYDVRSFSYFESEGDNEQKLEKEVLENELWNKIRINPSALPTGEFNMIPSFEYLRMAHKDLRSYKANASLDIIDGIQTYTISYPELNRVLEIKFGEKFPYTIESWSDSFKGGYGDYAKTMVSKGTKIKTIKTPYWQQNRNKDLYLRDTLGL</sequence>
<evidence type="ECO:0000313" key="1">
    <source>
        <dbReference type="EMBL" id="MRX63888.1"/>
    </source>
</evidence>
<keyword evidence="2" id="KW-1185">Reference proteome</keyword>
<name>A0A6I2MJK2_9FLAO</name>
<proteinExistence type="predicted"/>
<protein>
    <submittedName>
        <fullName evidence="1">Septum formation inhibitor Maf</fullName>
    </submittedName>
</protein>
<organism evidence="1 2">
    <name type="scientific">Maribacter luteus</name>
    <dbReference type="NCBI Taxonomy" id="2594478"/>
    <lineage>
        <taxon>Bacteria</taxon>
        <taxon>Pseudomonadati</taxon>
        <taxon>Bacteroidota</taxon>
        <taxon>Flavobacteriia</taxon>
        <taxon>Flavobacteriales</taxon>
        <taxon>Flavobacteriaceae</taxon>
        <taxon>Maribacter</taxon>
    </lineage>
</organism>
<dbReference type="OrthoDB" id="5496093at2"/>
<reference evidence="1 2" key="1">
    <citation type="submission" date="2019-11" db="EMBL/GenBank/DDBJ databases">
        <title>Maribacter lutea sp. nov., a marine bacterium isolated from intertidal sand.</title>
        <authorList>
            <person name="Liu A."/>
        </authorList>
    </citation>
    <scope>NUCLEOTIDE SEQUENCE [LARGE SCALE GENOMIC DNA]</scope>
    <source>
        <strain evidence="1 2">RZ05</strain>
    </source>
</reference>